<evidence type="ECO:0000313" key="2">
    <source>
        <dbReference type="Proteomes" id="UP000729701"/>
    </source>
</evidence>
<proteinExistence type="predicted"/>
<gene>
    <name evidence="1" type="ORF">KME60_07130</name>
</gene>
<dbReference type="EMBL" id="JAHHGZ010000006">
    <property type="protein sequence ID" value="MBW4667207.1"/>
    <property type="molecule type" value="Genomic_DNA"/>
</dbReference>
<reference evidence="1" key="2">
    <citation type="journal article" date="2022" name="Microbiol. Resour. Announc.">
        <title>Metagenome Sequencing to Explore Phylogenomics of Terrestrial Cyanobacteria.</title>
        <authorList>
            <person name="Ward R.D."/>
            <person name="Stajich J.E."/>
            <person name="Johansen J.R."/>
            <person name="Huntemann M."/>
            <person name="Clum A."/>
            <person name="Foster B."/>
            <person name="Foster B."/>
            <person name="Roux S."/>
            <person name="Palaniappan K."/>
            <person name="Varghese N."/>
            <person name="Mukherjee S."/>
            <person name="Reddy T.B.K."/>
            <person name="Daum C."/>
            <person name="Copeland A."/>
            <person name="Chen I.A."/>
            <person name="Ivanova N.N."/>
            <person name="Kyrpides N.C."/>
            <person name="Shapiro N."/>
            <person name="Eloe-Fadrosh E.A."/>
            <person name="Pietrasiak N."/>
        </authorList>
    </citation>
    <scope>NUCLEOTIDE SEQUENCE</scope>
    <source>
        <strain evidence="1">GSE-NOS-MK-12-04C</strain>
    </source>
</reference>
<protein>
    <submittedName>
        <fullName evidence="1">Uncharacterized protein</fullName>
    </submittedName>
</protein>
<dbReference type="Proteomes" id="UP000729701">
    <property type="component" value="Unassembled WGS sequence"/>
</dbReference>
<evidence type="ECO:0000313" key="1">
    <source>
        <dbReference type="EMBL" id="MBW4667207.1"/>
    </source>
</evidence>
<organism evidence="1 2">
    <name type="scientific">Cyanomargarita calcarea GSE-NOS-MK-12-04C</name>
    <dbReference type="NCBI Taxonomy" id="2839659"/>
    <lineage>
        <taxon>Bacteria</taxon>
        <taxon>Bacillati</taxon>
        <taxon>Cyanobacteriota</taxon>
        <taxon>Cyanophyceae</taxon>
        <taxon>Nostocales</taxon>
        <taxon>Cyanomargaritaceae</taxon>
        <taxon>Cyanomargarita</taxon>
    </lineage>
</organism>
<reference evidence="1" key="1">
    <citation type="submission" date="2021-05" db="EMBL/GenBank/DDBJ databases">
        <authorList>
            <person name="Pietrasiak N."/>
            <person name="Ward R."/>
            <person name="Stajich J.E."/>
            <person name="Kurbessoian T."/>
        </authorList>
    </citation>
    <scope>NUCLEOTIDE SEQUENCE</scope>
    <source>
        <strain evidence="1">GSE-NOS-MK-12-04C</strain>
    </source>
</reference>
<dbReference type="AlphaFoldDB" id="A0A951QLL1"/>
<name>A0A951QLL1_9CYAN</name>
<sequence length="185" mass="20400">MANQLVLSNWHKAYIAGGCAVSMWLASQAPIGKVGKGVFLSLSLLHSVALVRIAKPLIFEEASAIARLMMDKEVKNTELLLQTKQLESEMEQVYATSDVTSDTEVINELKDSLEALWDAVATNPTSDLQASTNRKSLYLAAVSLLKNGKSETFLIEEVFGCSGRNFQNGKKLLQELLHEGEENKW</sequence>
<comment type="caution">
    <text evidence="1">The sequence shown here is derived from an EMBL/GenBank/DDBJ whole genome shotgun (WGS) entry which is preliminary data.</text>
</comment>
<accession>A0A951QLL1</accession>